<keyword evidence="5 6" id="KW-0472">Membrane</keyword>
<protein>
    <recommendedName>
        <fullName evidence="7">t-SNARE coiled-coil homology domain-containing protein</fullName>
    </recommendedName>
</protein>
<accession>A0A9P6WPX5</accession>
<reference evidence="8" key="1">
    <citation type="submission" date="2020-11" db="EMBL/GenBank/DDBJ databases">
        <title>Kefir isolates.</title>
        <authorList>
            <person name="Marcisauskas S."/>
            <person name="Kim Y."/>
            <person name="Blasche S."/>
        </authorList>
    </citation>
    <scope>NUCLEOTIDE SEQUENCE</scope>
    <source>
        <strain evidence="8">Olga-1</strain>
    </source>
</reference>
<dbReference type="Gene3D" id="1.20.5.110">
    <property type="match status" value="1"/>
</dbReference>
<comment type="subcellular location">
    <subcellularLocation>
        <location evidence="1">Membrane</location>
        <topology evidence="1">Single-pass membrane protein</topology>
    </subcellularLocation>
</comment>
<dbReference type="OrthoDB" id="546861at2759"/>
<evidence type="ECO:0000256" key="4">
    <source>
        <dbReference type="ARBA" id="ARBA00022989"/>
    </source>
</evidence>
<evidence type="ECO:0000313" key="9">
    <source>
        <dbReference type="Proteomes" id="UP000697127"/>
    </source>
</evidence>
<gene>
    <name evidence="8" type="ORF">C6P40_005313</name>
</gene>
<dbReference type="GO" id="GO:0016020">
    <property type="term" value="C:membrane"/>
    <property type="evidence" value="ECO:0007669"/>
    <property type="project" value="UniProtKB-SubCell"/>
</dbReference>
<dbReference type="PROSITE" id="PS50192">
    <property type="entry name" value="T_SNARE"/>
    <property type="match status" value="1"/>
</dbReference>
<dbReference type="GO" id="GO:0005737">
    <property type="term" value="C:cytoplasm"/>
    <property type="evidence" value="ECO:0007669"/>
    <property type="project" value="UniProtKB-ARBA"/>
</dbReference>
<feature type="domain" description="T-SNARE coiled-coil homology" evidence="7">
    <location>
        <begin position="139"/>
        <end position="185"/>
    </location>
</feature>
<dbReference type="Gene3D" id="1.20.58.90">
    <property type="match status" value="1"/>
</dbReference>
<keyword evidence="4 6" id="KW-1133">Transmembrane helix</keyword>
<keyword evidence="3 6" id="KW-0812">Transmembrane</keyword>
<keyword evidence="9" id="KW-1185">Reference proteome</keyword>
<dbReference type="Proteomes" id="UP000697127">
    <property type="component" value="Unassembled WGS sequence"/>
</dbReference>
<evidence type="ECO:0000259" key="7">
    <source>
        <dbReference type="PROSITE" id="PS50192"/>
    </source>
</evidence>
<evidence type="ECO:0000256" key="2">
    <source>
        <dbReference type="ARBA" id="ARBA00022448"/>
    </source>
</evidence>
<dbReference type="AlphaFoldDB" id="A0A9P6WPX5"/>
<dbReference type="SUPFAM" id="SSF58038">
    <property type="entry name" value="SNARE fusion complex"/>
    <property type="match status" value="1"/>
</dbReference>
<dbReference type="PANTHER" id="PTHR12791">
    <property type="entry name" value="GOLGI SNARE BET1-RELATED"/>
    <property type="match status" value="1"/>
</dbReference>
<keyword evidence="2" id="KW-0813">Transport</keyword>
<dbReference type="EMBL" id="PUHW01000009">
    <property type="protein sequence ID" value="KAG0691086.1"/>
    <property type="molecule type" value="Genomic_DNA"/>
</dbReference>
<organism evidence="8 9">
    <name type="scientific">Pichia californica</name>
    <dbReference type="NCBI Taxonomy" id="460514"/>
    <lineage>
        <taxon>Eukaryota</taxon>
        <taxon>Fungi</taxon>
        <taxon>Dikarya</taxon>
        <taxon>Ascomycota</taxon>
        <taxon>Saccharomycotina</taxon>
        <taxon>Pichiomycetes</taxon>
        <taxon>Pichiales</taxon>
        <taxon>Pichiaceae</taxon>
        <taxon>Pichia</taxon>
    </lineage>
</organism>
<name>A0A9P6WPX5_9ASCO</name>
<comment type="caution">
    <text evidence="8">The sequence shown here is derived from an EMBL/GenBank/DDBJ whole genome shotgun (WGS) entry which is preliminary data.</text>
</comment>
<feature type="transmembrane region" description="Helical" evidence="6">
    <location>
        <begin position="208"/>
        <end position="230"/>
    </location>
</feature>
<proteinExistence type="predicted"/>
<dbReference type="SMART" id="SM00397">
    <property type="entry name" value="t_SNARE"/>
    <property type="match status" value="1"/>
</dbReference>
<evidence type="ECO:0000256" key="1">
    <source>
        <dbReference type="ARBA" id="ARBA00004167"/>
    </source>
</evidence>
<evidence type="ECO:0000256" key="3">
    <source>
        <dbReference type="ARBA" id="ARBA00022692"/>
    </source>
</evidence>
<evidence type="ECO:0000256" key="6">
    <source>
        <dbReference type="SAM" id="Phobius"/>
    </source>
</evidence>
<sequence length="231" mass="26009">MDPFNTLFASTTPLIDQLSQTSPQSLDFLTIQNEIISCINDLEDSVKVVESNNTNILDNPFGEISNDEIIDRKNKIKSLNEQLNKILIDKNVSTLKGGYGHNPFADQLTITTTTPMTDLNKDDNNNNNLDSTTREYHQQLLQEQDNLISNELTNSINNLHQQAVSIGDELDYQQDLLDQVENNMERLNFKIVNTGMKRINKFLATNEMGGNCCIAILIVVLIIILVLLIIS</sequence>
<dbReference type="GO" id="GO:0012505">
    <property type="term" value="C:endomembrane system"/>
    <property type="evidence" value="ECO:0007669"/>
    <property type="project" value="UniProtKB-ARBA"/>
</dbReference>
<dbReference type="InterPro" id="IPR000727">
    <property type="entry name" value="T_SNARE_dom"/>
</dbReference>
<evidence type="ECO:0000313" key="8">
    <source>
        <dbReference type="EMBL" id="KAG0691086.1"/>
    </source>
</evidence>
<evidence type="ECO:0000256" key="5">
    <source>
        <dbReference type="ARBA" id="ARBA00023136"/>
    </source>
</evidence>